<comment type="caution">
    <text evidence="1">The sequence shown here is derived from an EMBL/GenBank/DDBJ whole genome shotgun (WGS) entry which is preliminary data.</text>
</comment>
<dbReference type="AlphaFoldDB" id="X0SP42"/>
<sequence>PTTSNVLDNSLFFCEKAEKTGVYTVDFFISNDKIRMPADAYENIIKGSSFFNVSGATIPGNNGLYQIDTSFDIVFIISLNQYDVPVVSVDTQDLGDIVTITHQHITQKFFKPESNDKVETTGITRPTYFMNQRRTIKRFLIRWGSYLNSVLAYLSSGTIRNLFFLNNGAFTSDITDYELDTECLMGDNSYQPIVEDENVNTDTLTQAKFKPNFLHGTTHICDTDFNRIKDAHKNKLAIAGVQFDGSLYGTIPDTDEFKVTKWGFEILFDTGDYTDLAGTAAMVFALGGDFNSKEGIHLQFFEPNGWLRIFYGSDFSSPATLSYSFQHNTKYRVRIEVNATSHERAWVNNVEVNVTGGTGVVSWGSNASIFGTGSQTGGIGYPSQWFNGILYEFEYYQINSSYKK</sequence>
<evidence type="ECO:0000313" key="1">
    <source>
        <dbReference type="EMBL" id="GAF76901.1"/>
    </source>
</evidence>
<feature type="non-terminal residue" evidence="1">
    <location>
        <position position="404"/>
    </location>
</feature>
<proteinExistence type="predicted"/>
<protein>
    <submittedName>
        <fullName evidence="1">Uncharacterized protein</fullName>
    </submittedName>
</protein>
<organism evidence="1">
    <name type="scientific">marine sediment metagenome</name>
    <dbReference type="NCBI Taxonomy" id="412755"/>
    <lineage>
        <taxon>unclassified sequences</taxon>
        <taxon>metagenomes</taxon>
        <taxon>ecological metagenomes</taxon>
    </lineage>
</organism>
<name>X0SP42_9ZZZZ</name>
<accession>X0SP42</accession>
<dbReference type="EMBL" id="BARS01007006">
    <property type="protein sequence ID" value="GAF76901.1"/>
    <property type="molecule type" value="Genomic_DNA"/>
</dbReference>
<feature type="non-terminal residue" evidence="1">
    <location>
        <position position="1"/>
    </location>
</feature>
<gene>
    <name evidence="1" type="ORF">S01H1_13570</name>
</gene>
<reference evidence="1" key="1">
    <citation type="journal article" date="2014" name="Front. Microbiol.">
        <title>High frequency of phylogenetically diverse reductive dehalogenase-homologous genes in deep subseafloor sedimentary metagenomes.</title>
        <authorList>
            <person name="Kawai M."/>
            <person name="Futagami T."/>
            <person name="Toyoda A."/>
            <person name="Takaki Y."/>
            <person name="Nishi S."/>
            <person name="Hori S."/>
            <person name="Arai W."/>
            <person name="Tsubouchi T."/>
            <person name="Morono Y."/>
            <person name="Uchiyama I."/>
            <person name="Ito T."/>
            <person name="Fujiyama A."/>
            <person name="Inagaki F."/>
            <person name="Takami H."/>
        </authorList>
    </citation>
    <scope>NUCLEOTIDE SEQUENCE</scope>
    <source>
        <strain evidence="1">Expedition CK06-06</strain>
    </source>
</reference>